<protein>
    <submittedName>
        <fullName evidence="1">Uncharacterized protein</fullName>
    </submittedName>
</protein>
<evidence type="ECO:0000313" key="1">
    <source>
        <dbReference type="EMBL" id="KIL41160.1"/>
    </source>
</evidence>
<evidence type="ECO:0000313" key="2">
    <source>
        <dbReference type="Proteomes" id="UP000031967"/>
    </source>
</evidence>
<proteinExistence type="predicted"/>
<gene>
    <name evidence="1" type="ORF">SD70_09010</name>
</gene>
<name>A0ABR5AJC9_9BACL</name>
<accession>A0ABR5AJC9</accession>
<dbReference type="RefSeq" id="WP_041047251.1">
    <property type="nucleotide sequence ID" value="NZ_JXAK01000012.1"/>
</dbReference>
<dbReference type="Proteomes" id="UP000031967">
    <property type="component" value="Unassembled WGS sequence"/>
</dbReference>
<reference evidence="1 2" key="1">
    <citation type="submission" date="2014-12" db="EMBL/GenBank/DDBJ databases">
        <title>Draft genome sequence of Paenibacillus kamchatkensis strain B-2647.</title>
        <authorList>
            <person name="Karlyshev A.V."/>
            <person name="Kudryashova E.B."/>
        </authorList>
    </citation>
    <scope>NUCLEOTIDE SEQUENCE [LARGE SCALE GENOMIC DNA]</scope>
    <source>
        <strain evidence="1 2">VKM B-2647</strain>
    </source>
</reference>
<sequence>MTSYSLNIAFEKEDANLINSINQKVVLVKQTASSSSNNNVAWVTFDPFENNTVSWTEEYSVYASTSEVQNGAVIQKLSVEEAADGNVYDFVNNVFHLDTSLTIPKSSYGIYNSTNKVLTFGLAQDVTVNNGFFKAAPINAASVLGGQDATFTPLTQVLVFLQNSYQDGVVLTRVFSQTYKAVFGDGNFVVNLLYRNGNFVKV</sequence>
<dbReference type="EMBL" id="JXAK01000012">
    <property type="protein sequence ID" value="KIL41160.1"/>
    <property type="molecule type" value="Genomic_DNA"/>
</dbReference>
<comment type="caution">
    <text evidence="1">The sequence shown here is derived from an EMBL/GenBank/DDBJ whole genome shotgun (WGS) entry which is preliminary data.</text>
</comment>
<organism evidence="1 2">
    <name type="scientific">Gordoniibacillus kamchatkensis</name>
    <dbReference type="NCBI Taxonomy" id="1590651"/>
    <lineage>
        <taxon>Bacteria</taxon>
        <taxon>Bacillati</taxon>
        <taxon>Bacillota</taxon>
        <taxon>Bacilli</taxon>
        <taxon>Bacillales</taxon>
        <taxon>Paenibacillaceae</taxon>
        <taxon>Gordoniibacillus</taxon>
    </lineage>
</organism>
<keyword evidence="2" id="KW-1185">Reference proteome</keyword>